<comment type="caution">
    <text evidence="1">The sequence shown here is derived from an EMBL/GenBank/DDBJ whole genome shotgun (WGS) entry which is preliminary data.</text>
</comment>
<evidence type="ECO:0000313" key="1">
    <source>
        <dbReference type="EMBL" id="KKN51484.1"/>
    </source>
</evidence>
<name>A0A0F9R9H2_9ZZZZ</name>
<proteinExistence type="predicted"/>
<organism evidence="1">
    <name type="scientific">marine sediment metagenome</name>
    <dbReference type="NCBI Taxonomy" id="412755"/>
    <lineage>
        <taxon>unclassified sequences</taxon>
        <taxon>metagenomes</taxon>
        <taxon>ecological metagenomes</taxon>
    </lineage>
</organism>
<protein>
    <submittedName>
        <fullName evidence="1">Uncharacterized protein</fullName>
    </submittedName>
</protein>
<sequence>MPIEGELARAGIVTTDSATIIAKPMEVSEDLVVYGTTTINADTVIDGDLTVLGSLTGTFGTKYVLTINIADLQAVAVGGYAVIPTNGDGFISRATLVCQAAVGASGGAMNLVTETGALSGYNITITDAAAAGAVFETGAIPYSVTNNSVVGGEAIWLDTSDGCTNAVAAQVVVEITRQ</sequence>
<reference evidence="1" key="1">
    <citation type="journal article" date="2015" name="Nature">
        <title>Complex archaea that bridge the gap between prokaryotes and eukaryotes.</title>
        <authorList>
            <person name="Spang A."/>
            <person name="Saw J.H."/>
            <person name="Jorgensen S.L."/>
            <person name="Zaremba-Niedzwiedzka K."/>
            <person name="Martijn J."/>
            <person name="Lind A.E."/>
            <person name="van Eijk R."/>
            <person name="Schleper C."/>
            <person name="Guy L."/>
            <person name="Ettema T.J."/>
        </authorList>
    </citation>
    <scope>NUCLEOTIDE SEQUENCE</scope>
</reference>
<dbReference type="AlphaFoldDB" id="A0A0F9R9H2"/>
<gene>
    <name evidence="1" type="ORF">LCGC14_0622250</name>
</gene>
<accession>A0A0F9R9H2</accession>
<dbReference type="EMBL" id="LAZR01001062">
    <property type="protein sequence ID" value="KKN51484.1"/>
    <property type="molecule type" value="Genomic_DNA"/>
</dbReference>